<proteinExistence type="predicted"/>
<sequence length="40" mass="4743">MPKVPNHKFLKIGTLNNILRDVSEYLKITEDQLVEEIFKK</sequence>
<dbReference type="Proteomes" id="UP000236199">
    <property type="component" value="Unassembled WGS sequence"/>
</dbReference>
<protein>
    <submittedName>
        <fullName evidence="1">Uncharacterized protein</fullName>
    </submittedName>
</protein>
<keyword evidence="2" id="KW-1185">Reference proteome</keyword>
<dbReference type="AlphaFoldDB" id="A0A2K1PD07"/>
<evidence type="ECO:0000313" key="2">
    <source>
        <dbReference type="Proteomes" id="UP000236199"/>
    </source>
</evidence>
<name>A0A2K1PD07_9BACT</name>
<gene>
    <name evidence="1" type="ORF">X928_04390</name>
</gene>
<comment type="caution">
    <text evidence="1">The sequence shown here is derived from an EMBL/GenBank/DDBJ whole genome shotgun (WGS) entry which is preliminary data.</text>
</comment>
<reference evidence="1 2" key="1">
    <citation type="submission" date="2013-12" db="EMBL/GenBank/DDBJ databases">
        <title>Comparative genomics of Petrotoga isolates.</title>
        <authorList>
            <person name="Nesbo C.L."/>
            <person name="Charchuk R."/>
            <person name="Chow K."/>
        </authorList>
    </citation>
    <scope>NUCLEOTIDE SEQUENCE [LARGE SCALE GENOMIC DNA]</scope>
    <source>
        <strain evidence="1 2">DSM 10691</strain>
    </source>
</reference>
<organism evidence="1 2">
    <name type="scientific">Petrotoga miotherma DSM 10691</name>
    <dbReference type="NCBI Taxonomy" id="1434326"/>
    <lineage>
        <taxon>Bacteria</taxon>
        <taxon>Thermotogati</taxon>
        <taxon>Thermotogota</taxon>
        <taxon>Thermotogae</taxon>
        <taxon>Petrotogales</taxon>
        <taxon>Petrotogaceae</taxon>
        <taxon>Petrotoga</taxon>
    </lineage>
</organism>
<evidence type="ECO:0000313" key="1">
    <source>
        <dbReference type="EMBL" id="PNS00693.1"/>
    </source>
</evidence>
<dbReference type="EMBL" id="AZRM01000021">
    <property type="protein sequence ID" value="PNS00693.1"/>
    <property type="molecule type" value="Genomic_DNA"/>
</dbReference>
<accession>A0A2K1PD07</accession>